<accession>A0A0S7EPM3</accession>
<organism evidence="1">
    <name type="scientific">Poeciliopsis prolifica</name>
    <name type="common">blackstripe livebearer</name>
    <dbReference type="NCBI Taxonomy" id="188132"/>
    <lineage>
        <taxon>Eukaryota</taxon>
        <taxon>Metazoa</taxon>
        <taxon>Chordata</taxon>
        <taxon>Craniata</taxon>
        <taxon>Vertebrata</taxon>
        <taxon>Euteleostomi</taxon>
        <taxon>Actinopterygii</taxon>
        <taxon>Neopterygii</taxon>
        <taxon>Teleostei</taxon>
        <taxon>Neoteleostei</taxon>
        <taxon>Acanthomorphata</taxon>
        <taxon>Ovalentaria</taxon>
        <taxon>Atherinomorphae</taxon>
        <taxon>Cyprinodontiformes</taxon>
        <taxon>Poeciliidae</taxon>
        <taxon>Poeciliinae</taxon>
        <taxon>Poeciliopsis</taxon>
    </lineage>
</organism>
<dbReference type="AlphaFoldDB" id="A0A0S7EPM3"/>
<evidence type="ECO:0000313" key="1">
    <source>
        <dbReference type="EMBL" id="JAO04754.1"/>
    </source>
</evidence>
<protein>
    <submittedName>
        <fullName evidence="1">HERC3</fullName>
    </submittedName>
</protein>
<sequence length="294" mass="34574">MFAKQRDEHATGSATSLHFFPNQEVGINSDTNTVSKATRHCLEVVVDNWTSKHDEKSWRKIRQEIHKTFLSASCLNKSFLEERKNKHLKTSSKYHGLNLKLARRHFKKLVKTEYVWIEVEAAVLRLLPLLDKNPVGVESLRIYLLLNELLHVIQKYRKQQRSRLPERVATAVTSLSRESLKVLGEWWASLSSSTMERFVSVWRQALCLILSDEDAPRRDGVRNLLQVLQYMYNVNSRVSESRRLPESDFYVMIDQTFLLTELQIWRLKSKHRVRKFQSDLTQKLNRHLVCKNSE</sequence>
<name>A0A0S7EPM3_9TELE</name>
<gene>
    <name evidence="1" type="primary">HERC3</name>
</gene>
<reference evidence="1" key="1">
    <citation type="submission" date="2014-12" db="EMBL/GenBank/DDBJ databases">
        <title>Parallel Evolution in Life History Adaptation Evident in the Tissue-Specific Poeciliopsis prolifica transcriptome.</title>
        <authorList>
            <person name="Jue N.K."/>
            <person name="Foley R.J."/>
            <person name="Obergfell C."/>
            <person name="Reznick D.N."/>
            <person name="O'Neill R.J."/>
            <person name="O'Neill M.J."/>
        </authorList>
    </citation>
    <scope>NUCLEOTIDE SEQUENCE</scope>
</reference>
<dbReference type="EMBL" id="GBYX01476923">
    <property type="protein sequence ID" value="JAO04754.1"/>
    <property type="molecule type" value="Transcribed_RNA"/>
</dbReference>
<proteinExistence type="predicted"/>